<organism evidence="1 2">
    <name type="scientific">Croceitalea dokdonensis DOKDO 023</name>
    <dbReference type="NCBI Taxonomy" id="1300341"/>
    <lineage>
        <taxon>Bacteria</taxon>
        <taxon>Pseudomonadati</taxon>
        <taxon>Bacteroidota</taxon>
        <taxon>Flavobacteriia</taxon>
        <taxon>Flavobacteriales</taxon>
        <taxon>Flavobacteriaceae</taxon>
        <taxon>Croceitalea</taxon>
    </lineage>
</organism>
<keyword evidence="2" id="KW-1185">Reference proteome</keyword>
<name>A0A0P7ADC8_9FLAO</name>
<dbReference type="OrthoDB" id="1426588at2"/>
<dbReference type="AlphaFoldDB" id="A0A0P7ADC8"/>
<dbReference type="STRING" id="1300341.I595_3436"/>
<evidence type="ECO:0000313" key="2">
    <source>
        <dbReference type="Proteomes" id="UP000050280"/>
    </source>
</evidence>
<accession>A0A0P7ADC8</accession>
<dbReference type="EMBL" id="LDJX01000009">
    <property type="protein sequence ID" value="KPM30415.1"/>
    <property type="molecule type" value="Genomic_DNA"/>
</dbReference>
<protein>
    <submittedName>
        <fullName evidence="1">Uncharacterized protein</fullName>
    </submittedName>
</protein>
<evidence type="ECO:0000313" key="1">
    <source>
        <dbReference type="EMBL" id="KPM30415.1"/>
    </source>
</evidence>
<proteinExistence type="predicted"/>
<dbReference type="PROSITE" id="PS51257">
    <property type="entry name" value="PROKAR_LIPOPROTEIN"/>
    <property type="match status" value="1"/>
</dbReference>
<dbReference type="Proteomes" id="UP000050280">
    <property type="component" value="Unassembled WGS sequence"/>
</dbReference>
<gene>
    <name evidence="1" type="ORF">I595_3436</name>
</gene>
<sequence length="187" mass="20041">MKPLKYLLLTCLIATFISCDNDEDTTAAVNPESIVGTWSLSALEADVNLTSSFANLPISSNTRSVGENFDYTVVFTENTYTAEGSYDIVTTGTVNGLPIDTDRQTITDASETGTYSLSNGSIEFGGELFDLASSELELGEFTGDQALNIVFDSNGNLVMTQTLETTVEEEGITVATTIDAEIVLTRN</sequence>
<reference evidence="1 2" key="1">
    <citation type="submission" date="2015-09" db="EMBL/GenBank/DDBJ databases">
        <title>Genome sequence of the marine flavobacterium Croceitalea dokdonensis DOKDO 023 that contains proton- and sodium-pumping rhodopsins.</title>
        <authorList>
            <person name="Kwon S.-K."/>
            <person name="Lee H.K."/>
            <person name="Kwak M.-J."/>
            <person name="Kim J.F."/>
        </authorList>
    </citation>
    <scope>NUCLEOTIDE SEQUENCE [LARGE SCALE GENOMIC DNA]</scope>
    <source>
        <strain evidence="1 2">DOKDO 023</strain>
    </source>
</reference>
<comment type="caution">
    <text evidence="1">The sequence shown here is derived from an EMBL/GenBank/DDBJ whole genome shotgun (WGS) entry which is preliminary data.</text>
</comment>
<dbReference type="RefSeq" id="WP_054560398.1">
    <property type="nucleotide sequence ID" value="NZ_LDJX01000009.1"/>
</dbReference>